<dbReference type="AlphaFoldDB" id="A0A6A6H978"/>
<organism evidence="1 2">
    <name type="scientific">Viridothelium virens</name>
    <name type="common">Speckled blister lichen</name>
    <name type="synonym">Trypethelium virens</name>
    <dbReference type="NCBI Taxonomy" id="1048519"/>
    <lineage>
        <taxon>Eukaryota</taxon>
        <taxon>Fungi</taxon>
        <taxon>Dikarya</taxon>
        <taxon>Ascomycota</taxon>
        <taxon>Pezizomycotina</taxon>
        <taxon>Dothideomycetes</taxon>
        <taxon>Dothideomycetes incertae sedis</taxon>
        <taxon>Trypetheliales</taxon>
        <taxon>Trypetheliaceae</taxon>
        <taxon>Viridothelium</taxon>
    </lineage>
</organism>
<dbReference type="EMBL" id="ML991797">
    <property type="protein sequence ID" value="KAF2234646.1"/>
    <property type="molecule type" value="Genomic_DNA"/>
</dbReference>
<keyword evidence="2" id="KW-1185">Reference proteome</keyword>
<protein>
    <submittedName>
        <fullName evidence="1">Uncharacterized protein</fullName>
    </submittedName>
</protein>
<name>A0A6A6H978_VIRVR</name>
<evidence type="ECO:0000313" key="2">
    <source>
        <dbReference type="Proteomes" id="UP000800092"/>
    </source>
</evidence>
<gene>
    <name evidence="1" type="ORF">EV356DRAFT_576579</name>
</gene>
<dbReference type="OrthoDB" id="8954335at2759"/>
<evidence type="ECO:0000313" key="1">
    <source>
        <dbReference type="EMBL" id="KAF2234646.1"/>
    </source>
</evidence>
<sequence>MARAKKDDELKHPLIVAARHSIHFGGPGMEFDNPGFDNLARSDADILQCIASCLAILHEDLTFDYQLVELSGIVELHSINDYDRVNAAKSWSVQALVGEDKMEKCTPVTSKWALEDADTAEKREMELMEN</sequence>
<reference evidence="1" key="1">
    <citation type="journal article" date="2020" name="Stud. Mycol.">
        <title>101 Dothideomycetes genomes: a test case for predicting lifestyles and emergence of pathogens.</title>
        <authorList>
            <person name="Haridas S."/>
            <person name="Albert R."/>
            <person name="Binder M."/>
            <person name="Bloem J."/>
            <person name="Labutti K."/>
            <person name="Salamov A."/>
            <person name="Andreopoulos B."/>
            <person name="Baker S."/>
            <person name="Barry K."/>
            <person name="Bills G."/>
            <person name="Bluhm B."/>
            <person name="Cannon C."/>
            <person name="Castanera R."/>
            <person name="Culley D."/>
            <person name="Daum C."/>
            <person name="Ezra D."/>
            <person name="Gonzalez J."/>
            <person name="Henrissat B."/>
            <person name="Kuo A."/>
            <person name="Liang C."/>
            <person name="Lipzen A."/>
            <person name="Lutzoni F."/>
            <person name="Magnuson J."/>
            <person name="Mondo S."/>
            <person name="Nolan M."/>
            <person name="Ohm R."/>
            <person name="Pangilinan J."/>
            <person name="Park H.-J."/>
            <person name="Ramirez L."/>
            <person name="Alfaro M."/>
            <person name="Sun H."/>
            <person name="Tritt A."/>
            <person name="Yoshinaga Y."/>
            <person name="Zwiers L.-H."/>
            <person name="Turgeon B."/>
            <person name="Goodwin S."/>
            <person name="Spatafora J."/>
            <person name="Crous P."/>
            <person name="Grigoriev I."/>
        </authorList>
    </citation>
    <scope>NUCLEOTIDE SEQUENCE</scope>
    <source>
        <strain evidence="1">Tuck. ex Michener</strain>
    </source>
</reference>
<dbReference type="Proteomes" id="UP000800092">
    <property type="component" value="Unassembled WGS sequence"/>
</dbReference>
<proteinExistence type="predicted"/>
<accession>A0A6A6H978</accession>